<name>A0A0R2LNZ8_9LACO</name>
<gene>
    <name evidence="5" type="ORF">IV54_GL000186</name>
</gene>
<evidence type="ECO:0000313" key="6">
    <source>
        <dbReference type="Proteomes" id="UP000051906"/>
    </source>
</evidence>
<keyword evidence="1" id="KW-0813">Transport</keyword>
<evidence type="ECO:0000256" key="1">
    <source>
        <dbReference type="ARBA" id="ARBA00022448"/>
    </source>
</evidence>
<proteinExistence type="predicted"/>
<protein>
    <submittedName>
        <fullName evidence="5">Uncharacterized protein</fullName>
    </submittedName>
</protein>
<dbReference type="OrthoDB" id="2296055at2"/>
<dbReference type="Proteomes" id="UP000051906">
    <property type="component" value="Unassembled WGS sequence"/>
</dbReference>
<accession>A0A0R2LNZ8</accession>
<evidence type="ECO:0000256" key="4">
    <source>
        <dbReference type="ARBA" id="ARBA00022683"/>
    </source>
</evidence>
<dbReference type="Gene3D" id="1.20.58.80">
    <property type="entry name" value="Phosphotransferase system, lactose/cellobiose-type IIA subunit"/>
    <property type="match status" value="1"/>
</dbReference>
<dbReference type="InterPro" id="IPR036542">
    <property type="entry name" value="PTS_IIA_lac/cel_sf"/>
</dbReference>
<comment type="caution">
    <text evidence="5">The sequence shown here is derived from an EMBL/GenBank/DDBJ whole genome shotgun (WGS) entry which is preliminary data.</text>
</comment>
<dbReference type="SUPFAM" id="SSF46973">
    <property type="entry name" value="Enzyme IIa from lactose specific PTS, IIa-lac"/>
    <property type="match status" value="1"/>
</dbReference>
<evidence type="ECO:0000256" key="2">
    <source>
        <dbReference type="ARBA" id="ARBA00022597"/>
    </source>
</evidence>
<dbReference type="STRING" id="616990.IV54_GL000186"/>
<evidence type="ECO:0000256" key="3">
    <source>
        <dbReference type="ARBA" id="ARBA00022679"/>
    </source>
</evidence>
<keyword evidence="6" id="KW-1185">Reference proteome</keyword>
<dbReference type="GO" id="GO:0009401">
    <property type="term" value="P:phosphoenolpyruvate-dependent sugar phosphotransferase system"/>
    <property type="evidence" value="ECO:0007669"/>
    <property type="project" value="UniProtKB-KW"/>
</dbReference>
<keyword evidence="3" id="KW-0808">Transferase</keyword>
<dbReference type="EMBL" id="JQCA01000081">
    <property type="protein sequence ID" value="KRO03461.1"/>
    <property type="molecule type" value="Genomic_DNA"/>
</dbReference>
<keyword evidence="2" id="KW-0762">Sugar transport</keyword>
<dbReference type="Pfam" id="PF02255">
    <property type="entry name" value="PTS_IIA"/>
    <property type="match status" value="1"/>
</dbReference>
<dbReference type="AlphaFoldDB" id="A0A0R2LNZ8"/>
<evidence type="ECO:0000313" key="5">
    <source>
        <dbReference type="EMBL" id="KRO03461.1"/>
    </source>
</evidence>
<sequence length="93" mass="9941">MTATTVTQLAMQLLLAAGEAKQLLLKAAADGKLTPTELAPCRAKLVTAHQVQTKIMAELTSKGLGPDILVIHAMDSLMTVESNFELIQLLNLK</sequence>
<dbReference type="GO" id="GO:0016740">
    <property type="term" value="F:transferase activity"/>
    <property type="evidence" value="ECO:0007669"/>
    <property type="project" value="UniProtKB-KW"/>
</dbReference>
<keyword evidence="4" id="KW-0598">Phosphotransferase system</keyword>
<dbReference type="PATRIC" id="fig|616990.3.peg.200"/>
<dbReference type="InterPro" id="IPR003188">
    <property type="entry name" value="PTS_IIA_lac/cel"/>
</dbReference>
<organism evidence="5 6">
    <name type="scientific">Levilactobacillus paucivorans</name>
    <dbReference type="NCBI Taxonomy" id="616990"/>
    <lineage>
        <taxon>Bacteria</taxon>
        <taxon>Bacillati</taxon>
        <taxon>Bacillota</taxon>
        <taxon>Bacilli</taxon>
        <taxon>Lactobacillales</taxon>
        <taxon>Lactobacillaceae</taxon>
        <taxon>Levilactobacillus</taxon>
    </lineage>
</organism>
<reference evidence="5 6" key="1">
    <citation type="journal article" date="2015" name="Genome Announc.">
        <title>Expanding the biotechnology potential of lactobacilli through comparative genomics of 213 strains and associated genera.</title>
        <authorList>
            <person name="Sun Z."/>
            <person name="Harris H.M."/>
            <person name="McCann A."/>
            <person name="Guo C."/>
            <person name="Argimon S."/>
            <person name="Zhang W."/>
            <person name="Yang X."/>
            <person name="Jeffery I.B."/>
            <person name="Cooney J.C."/>
            <person name="Kagawa T.F."/>
            <person name="Liu W."/>
            <person name="Song Y."/>
            <person name="Salvetti E."/>
            <person name="Wrobel A."/>
            <person name="Rasinkangas P."/>
            <person name="Parkhill J."/>
            <person name="Rea M.C."/>
            <person name="O'Sullivan O."/>
            <person name="Ritari J."/>
            <person name="Douillard F.P."/>
            <person name="Paul Ross R."/>
            <person name="Yang R."/>
            <person name="Briner A.E."/>
            <person name="Felis G.E."/>
            <person name="de Vos W.M."/>
            <person name="Barrangou R."/>
            <person name="Klaenhammer T.R."/>
            <person name="Caufield P.W."/>
            <person name="Cui Y."/>
            <person name="Zhang H."/>
            <person name="O'Toole P.W."/>
        </authorList>
    </citation>
    <scope>NUCLEOTIDE SEQUENCE [LARGE SCALE GENOMIC DNA]</scope>
    <source>
        <strain evidence="5 6">DSM 22467</strain>
    </source>
</reference>
<dbReference type="RefSeq" id="WP_057878782.1">
    <property type="nucleotide sequence ID" value="NZ_JQCA01000081.1"/>
</dbReference>